<keyword evidence="5" id="KW-1185">Reference proteome</keyword>
<keyword evidence="1 4" id="KW-0808">Transferase</keyword>
<dbReference type="EC" id="2.4.-.-" evidence="4"/>
<evidence type="ECO:0000313" key="5">
    <source>
        <dbReference type="Proteomes" id="UP000672039"/>
    </source>
</evidence>
<evidence type="ECO:0000259" key="2">
    <source>
        <dbReference type="Pfam" id="PF00534"/>
    </source>
</evidence>
<proteinExistence type="predicted"/>
<sequence length="410" mass="45783">MKILFIHQNFPGQYARLAPALQQLGHEVLAVSMRPEPTISGIRNVPYGLASGNTPGLHPFLVNVESAYKRGEAVAATCATLKSQGYTPEVICAHSGWGEALFLKEVWPTARVVAYFEYFYHEWGGDLNFDPEFPPEAHVSRKCAVRNLHLLSTLESCDVGVTATHWQHSLLPSAYQHKVKVIHEGIDTQQVKPNPQVQLRIQETGESVRYGDKVLTFVNRNLEPARGYHQFMRALPLIQQAHPDVRVFILGGDSFSYGKASNSGKTWKQVFLEEVHERLDMRRIHFTGQVPYDIFLKLLQLSTAHVYLSYPFVVSWSLLEAMSAGCRIVAADTAPIREVITDQATGLLVDFFSPPALAEGVCRVLANPAAYQSLPSNARTHAIQHYDFTQTCLPQHLQLLHSILAPSLLP</sequence>
<dbReference type="Gene3D" id="3.40.50.2000">
    <property type="entry name" value="Glycogen Phosphorylase B"/>
    <property type="match status" value="2"/>
</dbReference>
<name>A0ABX7WP64_9GAMM</name>
<dbReference type="SUPFAM" id="SSF53756">
    <property type="entry name" value="UDP-Glycosyltransferase/glycogen phosphorylase"/>
    <property type="match status" value="1"/>
</dbReference>
<reference evidence="4 5" key="1">
    <citation type="submission" date="2021-04" db="EMBL/GenBank/DDBJ databases">
        <title>Genomics, taxonomy and metabolism of representatives of sulfur bacteria of the genus Thiothrix: Thiothrix fructosivorans QT, Thiothrix unzii A1T and three new species, Thiothrix subterranea sp. nov., Thiothrix litoralis sp. nov. and 'Candidatus Thiothrix anitrata' sp. nov.</title>
        <authorList>
            <person name="Ravin N.V."/>
            <person name="Smolyakov D."/>
            <person name="Rudenko T.S."/>
            <person name="Mardanov A.V."/>
            <person name="Beletsky A.V."/>
            <person name="Markov N.D."/>
            <person name="Fomenkov A.I."/>
            <person name="Roberts R.J."/>
            <person name="Karnachuk O.V."/>
            <person name="Novikov A."/>
            <person name="Grabovich M.Y."/>
        </authorList>
    </citation>
    <scope>NUCLEOTIDE SEQUENCE [LARGE SCALE GENOMIC DNA]</scope>
    <source>
        <strain evidence="4 5">AS</strain>
    </source>
</reference>
<gene>
    <name evidence="4" type="ORF">J9253_13095</name>
</gene>
<dbReference type="InterPro" id="IPR022623">
    <property type="entry name" value="Glyco_trans_4"/>
</dbReference>
<dbReference type="InterPro" id="IPR001296">
    <property type="entry name" value="Glyco_trans_1"/>
</dbReference>
<dbReference type="Proteomes" id="UP000672039">
    <property type="component" value="Chromosome"/>
</dbReference>
<dbReference type="PANTHER" id="PTHR46401:SF2">
    <property type="entry name" value="GLYCOSYLTRANSFERASE WBBK-RELATED"/>
    <property type="match status" value="1"/>
</dbReference>
<evidence type="ECO:0000259" key="3">
    <source>
        <dbReference type="Pfam" id="PF12000"/>
    </source>
</evidence>
<dbReference type="Pfam" id="PF12000">
    <property type="entry name" value="Glyco_trans_4_3"/>
    <property type="match status" value="1"/>
</dbReference>
<dbReference type="EMBL" id="CP072801">
    <property type="protein sequence ID" value="QTR44946.1"/>
    <property type="molecule type" value="Genomic_DNA"/>
</dbReference>
<feature type="domain" description="Glycosyl transferase family 4" evidence="3">
    <location>
        <begin position="25"/>
        <end position="190"/>
    </location>
</feature>
<evidence type="ECO:0000256" key="1">
    <source>
        <dbReference type="ARBA" id="ARBA00022679"/>
    </source>
</evidence>
<organism evidence="4 5">
    <name type="scientific">Thiothrix litoralis</name>
    <dbReference type="NCBI Taxonomy" id="2891210"/>
    <lineage>
        <taxon>Bacteria</taxon>
        <taxon>Pseudomonadati</taxon>
        <taxon>Pseudomonadota</taxon>
        <taxon>Gammaproteobacteria</taxon>
        <taxon>Thiotrichales</taxon>
        <taxon>Thiotrichaceae</taxon>
        <taxon>Thiothrix</taxon>
    </lineage>
</organism>
<evidence type="ECO:0000313" key="4">
    <source>
        <dbReference type="EMBL" id="QTR44946.1"/>
    </source>
</evidence>
<accession>A0ABX7WP64</accession>
<feature type="domain" description="Glycosyl transferase family 1" evidence="2">
    <location>
        <begin position="211"/>
        <end position="380"/>
    </location>
</feature>
<dbReference type="Pfam" id="PF00534">
    <property type="entry name" value="Glycos_transf_1"/>
    <property type="match status" value="1"/>
</dbReference>
<dbReference type="RefSeq" id="WP_210221386.1">
    <property type="nucleotide sequence ID" value="NZ_CP072801.1"/>
</dbReference>
<dbReference type="GO" id="GO:0016757">
    <property type="term" value="F:glycosyltransferase activity"/>
    <property type="evidence" value="ECO:0007669"/>
    <property type="project" value="UniProtKB-KW"/>
</dbReference>
<dbReference type="PANTHER" id="PTHR46401">
    <property type="entry name" value="GLYCOSYLTRANSFERASE WBBK-RELATED"/>
    <property type="match status" value="1"/>
</dbReference>
<keyword evidence="4" id="KW-0328">Glycosyltransferase</keyword>
<protein>
    <submittedName>
        <fullName evidence="4">Glycosyltransferase</fullName>
        <ecNumber evidence="4">2.4.-.-</ecNumber>
    </submittedName>
</protein>